<keyword evidence="3" id="KW-1185">Reference proteome</keyword>
<name>A0A8J5V143_ZIZPA</name>
<dbReference type="EMBL" id="JAAALK010000288">
    <property type="protein sequence ID" value="KAG8053612.1"/>
    <property type="molecule type" value="Genomic_DNA"/>
</dbReference>
<dbReference type="AlphaFoldDB" id="A0A8J5V143"/>
<protein>
    <submittedName>
        <fullName evidence="2">Uncharacterized protein</fullName>
    </submittedName>
</protein>
<evidence type="ECO:0000313" key="2">
    <source>
        <dbReference type="EMBL" id="KAG8053612.1"/>
    </source>
</evidence>
<sequence>MASDDDRSVAADTWSIKSDYGSTLDDEQRYADAASSSSAPAAAATVSVAARQRQPLLRFQLRQGSSGLRRCGTADAGTAELS</sequence>
<reference evidence="2" key="1">
    <citation type="journal article" date="2021" name="bioRxiv">
        <title>Whole Genome Assembly and Annotation of Northern Wild Rice, Zizania palustris L., Supports a Whole Genome Duplication in the Zizania Genus.</title>
        <authorList>
            <person name="Haas M."/>
            <person name="Kono T."/>
            <person name="Macchietto M."/>
            <person name="Millas R."/>
            <person name="McGilp L."/>
            <person name="Shao M."/>
            <person name="Duquette J."/>
            <person name="Hirsch C.N."/>
            <person name="Kimball J."/>
        </authorList>
    </citation>
    <scope>NUCLEOTIDE SEQUENCE</scope>
    <source>
        <tissue evidence="2">Fresh leaf tissue</tissue>
    </source>
</reference>
<accession>A0A8J5V143</accession>
<organism evidence="2 3">
    <name type="scientific">Zizania palustris</name>
    <name type="common">Northern wild rice</name>
    <dbReference type="NCBI Taxonomy" id="103762"/>
    <lineage>
        <taxon>Eukaryota</taxon>
        <taxon>Viridiplantae</taxon>
        <taxon>Streptophyta</taxon>
        <taxon>Embryophyta</taxon>
        <taxon>Tracheophyta</taxon>
        <taxon>Spermatophyta</taxon>
        <taxon>Magnoliopsida</taxon>
        <taxon>Liliopsida</taxon>
        <taxon>Poales</taxon>
        <taxon>Poaceae</taxon>
        <taxon>BOP clade</taxon>
        <taxon>Oryzoideae</taxon>
        <taxon>Oryzeae</taxon>
        <taxon>Zizaniinae</taxon>
        <taxon>Zizania</taxon>
    </lineage>
</organism>
<dbReference type="EMBL" id="JAAALK010000288">
    <property type="protein sequence ID" value="KAG8053601.1"/>
    <property type="molecule type" value="Genomic_DNA"/>
</dbReference>
<gene>
    <name evidence="1" type="ORF">GUJ93_ZPchr0001g29524</name>
    <name evidence="2" type="ORF">GUJ93_ZPchr0001g29647</name>
</gene>
<dbReference type="Proteomes" id="UP000729402">
    <property type="component" value="Unassembled WGS sequence"/>
</dbReference>
<reference evidence="2" key="2">
    <citation type="submission" date="2021-02" db="EMBL/GenBank/DDBJ databases">
        <authorList>
            <person name="Kimball J.A."/>
            <person name="Haas M.W."/>
            <person name="Macchietto M."/>
            <person name="Kono T."/>
            <person name="Duquette J."/>
            <person name="Shao M."/>
        </authorList>
    </citation>
    <scope>NUCLEOTIDE SEQUENCE</scope>
    <source>
        <tissue evidence="2">Fresh leaf tissue</tissue>
    </source>
</reference>
<evidence type="ECO:0000313" key="3">
    <source>
        <dbReference type="Proteomes" id="UP000729402"/>
    </source>
</evidence>
<dbReference type="OrthoDB" id="540004at2759"/>
<comment type="caution">
    <text evidence="2">The sequence shown here is derived from an EMBL/GenBank/DDBJ whole genome shotgun (WGS) entry which is preliminary data.</text>
</comment>
<proteinExistence type="predicted"/>
<evidence type="ECO:0000313" key="1">
    <source>
        <dbReference type="EMBL" id="KAG8053601.1"/>
    </source>
</evidence>